<organism evidence="2 3">
    <name type="scientific">Candidatus Faeciplasma avium</name>
    <dbReference type="NCBI Taxonomy" id="2840798"/>
    <lineage>
        <taxon>Bacteria</taxon>
        <taxon>Bacillati</taxon>
        <taxon>Bacillota</taxon>
        <taxon>Clostridia</taxon>
        <taxon>Eubacteriales</taxon>
        <taxon>Oscillospiraceae</taxon>
        <taxon>Oscillospiraceae incertae sedis</taxon>
        <taxon>Candidatus Faeciplasma</taxon>
    </lineage>
</organism>
<keyword evidence="1" id="KW-0812">Transmembrane</keyword>
<evidence type="ECO:0000313" key="3">
    <source>
        <dbReference type="Proteomes" id="UP000823960"/>
    </source>
</evidence>
<keyword evidence="1" id="KW-1133">Transmembrane helix</keyword>
<comment type="caution">
    <text evidence="2">The sequence shown here is derived from an EMBL/GenBank/DDBJ whole genome shotgun (WGS) entry which is preliminary data.</text>
</comment>
<feature type="transmembrane region" description="Helical" evidence="1">
    <location>
        <begin position="45"/>
        <end position="64"/>
    </location>
</feature>
<feature type="transmembrane region" description="Helical" evidence="1">
    <location>
        <begin position="20"/>
        <end position="39"/>
    </location>
</feature>
<protein>
    <submittedName>
        <fullName evidence="2">Uncharacterized protein</fullName>
    </submittedName>
</protein>
<accession>A0A9D1NPL8</accession>
<keyword evidence="1" id="KW-0472">Membrane</keyword>
<evidence type="ECO:0000313" key="2">
    <source>
        <dbReference type="EMBL" id="HIV10177.1"/>
    </source>
</evidence>
<sequence>MENIREQLVKRQPQPNDSLVKYGSYVIGGTLILGEAVIFFSLGGLFAVIGILAIALTGWGTVYFSGLVNVEYEYCIAGPELSIDKIVDQKKRKTLCSLNLKNADGFYRSRKQLQNVTVVSAEGEGEAYTIEYTDPKYGRTLIYFTPDERTLEMITKYLPRLS</sequence>
<dbReference type="AlphaFoldDB" id="A0A9D1NPL8"/>
<name>A0A9D1NPL8_9FIRM</name>
<evidence type="ECO:0000256" key="1">
    <source>
        <dbReference type="SAM" id="Phobius"/>
    </source>
</evidence>
<dbReference type="Proteomes" id="UP000823960">
    <property type="component" value="Unassembled WGS sequence"/>
</dbReference>
<dbReference type="EMBL" id="DVOL01000007">
    <property type="protein sequence ID" value="HIV10177.1"/>
    <property type="molecule type" value="Genomic_DNA"/>
</dbReference>
<reference evidence="2" key="1">
    <citation type="submission" date="2020-10" db="EMBL/GenBank/DDBJ databases">
        <authorList>
            <person name="Gilroy R."/>
        </authorList>
    </citation>
    <scope>NUCLEOTIDE SEQUENCE</scope>
    <source>
        <strain evidence="2">1370</strain>
    </source>
</reference>
<proteinExistence type="predicted"/>
<reference evidence="2" key="2">
    <citation type="journal article" date="2021" name="PeerJ">
        <title>Extensive microbial diversity within the chicken gut microbiome revealed by metagenomics and culture.</title>
        <authorList>
            <person name="Gilroy R."/>
            <person name="Ravi A."/>
            <person name="Getino M."/>
            <person name="Pursley I."/>
            <person name="Horton D.L."/>
            <person name="Alikhan N.F."/>
            <person name="Baker D."/>
            <person name="Gharbi K."/>
            <person name="Hall N."/>
            <person name="Watson M."/>
            <person name="Adriaenssens E.M."/>
            <person name="Foster-Nyarko E."/>
            <person name="Jarju S."/>
            <person name="Secka A."/>
            <person name="Antonio M."/>
            <person name="Oren A."/>
            <person name="Chaudhuri R.R."/>
            <person name="La Ragione R."/>
            <person name="Hildebrand F."/>
            <person name="Pallen M.J."/>
        </authorList>
    </citation>
    <scope>NUCLEOTIDE SEQUENCE</scope>
    <source>
        <strain evidence="2">1370</strain>
    </source>
</reference>
<gene>
    <name evidence="2" type="ORF">IAD28_00560</name>
</gene>